<feature type="domain" description="Acyl-CoA dehydrogenase/oxidase C-terminal" evidence="6">
    <location>
        <begin position="285"/>
        <end position="449"/>
    </location>
</feature>
<dbReference type="Pfam" id="PF02771">
    <property type="entry name" value="Acyl-CoA_dh_N"/>
    <property type="match status" value="1"/>
</dbReference>
<dbReference type="InterPro" id="IPR009100">
    <property type="entry name" value="AcylCoA_DH/oxidase_NM_dom_sf"/>
</dbReference>
<keyword evidence="11" id="KW-1185">Reference proteome</keyword>
<proteinExistence type="inferred from homology"/>
<comment type="caution">
    <text evidence="10">The sequence shown here is derived from an EMBL/GenBank/DDBJ whole genome shotgun (WGS) entry which is preliminary data.</text>
</comment>
<dbReference type="InterPro" id="IPR046373">
    <property type="entry name" value="Acyl-CoA_Oxase/DH_mid-dom_sf"/>
</dbReference>
<dbReference type="InterPro" id="IPR036250">
    <property type="entry name" value="AcylCo_DH-like_C"/>
</dbReference>
<dbReference type="InterPro" id="IPR009075">
    <property type="entry name" value="AcylCo_DH/oxidase_C"/>
</dbReference>
<dbReference type="InterPro" id="IPR013786">
    <property type="entry name" value="AcylCoA_DH/ox_N"/>
</dbReference>
<dbReference type="RefSeq" id="WP_022984423.1">
    <property type="nucleotide sequence ID" value="NZ_CAXGPP010000009.1"/>
</dbReference>
<dbReference type="InterPro" id="IPR037069">
    <property type="entry name" value="AcylCoA_DH/ox_N_sf"/>
</dbReference>
<dbReference type="EMBL" id="QYYA01000001">
    <property type="protein sequence ID" value="RJG19535.1"/>
    <property type="molecule type" value="Genomic_DNA"/>
</dbReference>
<keyword evidence="5" id="KW-0560">Oxidoreductase</keyword>
<keyword evidence="4 5" id="KW-0274">FAD</keyword>
<feature type="domain" description="Acyl-CoA dehydrogenase/oxidase N-terminal" evidence="8">
    <location>
        <begin position="39"/>
        <end position="156"/>
    </location>
</feature>
<feature type="domain" description="Acyl-CoA oxidase/dehydrogenase middle" evidence="7">
    <location>
        <begin position="162"/>
        <end position="270"/>
    </location>
</feature>
<dbReference type="SUPFAM" id="SSF47203">
    <property type="entry name" value="Acyl-CoA dehydrogenase C-terminal domain-like"/>
    <property type="match status" value="1"/>
</dbReference>
<dbReference type="Pfam" id="PF02770">
    <property type="entry name" value="Acyl-CoA_dh_M"/>
    <property type="match status" value="1"/>
</dbReference>
<comment type="similarity">
    <text evidence="2 5">Belongs to the acyl-CoA dehydrogenase family.</text>
</comment>
<dbReference type="Gene3D" id="1.20.140.10">
    <property type="entry name" value="Butyryl-CoA Dehydrogenase, subunit A, domain 3"/>
    <property type="match status" value="1"/>
</dbReference>
<evidence type="ECO:0000313" key="10">
    <source>
        <dbReference type="EMBL" id="RJG19535.1"/>
    </source>
</evidence>
<evidence type="ECO:0000259" key="6">
    <source>
        <dbReference type="Pfam" id="PF00441"/>
    </source>
</evidence>
<organism evidence="10 11">
    <name type="scientific">Alcanivorax profundi</name>
    <dbReference type="NCBI Taxonomy" id="2338368"/>
    <lineage>
        <taxon>Bacteria</taxon>
        <taxon>Pseudomonadati</taxon>
        <taxon>Pseudomonadota</taxon>
        <taxon>Gammaproteobacteria</taxon>
        <taxon>Oceanospirillales</taxon>
        <taxon>Alcanivoracaceae</taxon>
        <taxon>Alcanivorax</taxon>
    </lineage>
</organism>
<evidence type="ECO:0000256" key="1">
    <source>
        <dbReference type="ARBA" id="ARBA00001974"/>
    </source>
</evidence>
<evidence type="ECO:0000313" key="11">
    <source>
        <dbReference type="Proteomes" id="UP000283734"/>
    </source>
</evidence>
<keyword evidence="3 5" id="KW-0285">Flavoprotein</keyword>
<reference evidence="10 11" key="1">
    <citation type="submission" date="2018-09" db="EMBL/GenBank/DDBJ databases">
        <title>Alcanivorax profundi sp. nov., isolated from 1000 m-depth seawater of the Mariana Trench.</title>
        <authorList>
            <person name="Liu J."/>
        </authorList>
    </citation>
    <scope>NUCLEOTIDE SEQUENCE [LARGE SCALE GENOMIC DNA]</scope>
    <source>
        <strain evidence="10 11">MTEO17</strain>
    </source>
</reference>
<feature type="domain" description="Acetyl-CoA dehydrogenase-like C-terminal" evidence="9">
    <location>
        <begin position="471"/>
        <end position="591"/>
    </location>
</feature>
<dbReference type="InterPro" id="IPR052166">
    <property type="entry name" value="Diverse_Acyl-CoA_DH"/>
</dbReference>
<dbReference type="Proteomes" id="UP000283734">
    <property type="component" value="Unassembled WGS sequence"/>
</dbReference>
<dbReference type="OrthoDB" id="9764895at2"/>
<dbReference type="GO" id="GO:0016627">
    <property type="term" value="F:oxidoreductase activity, acting on the CH-CH group of donors"/>
    <property type="evidence" value="ECO:0007669"/>
    <property type="project" value="InterPro"/>
</dbReference>
<dbReference type="GO" id="GO:0050660">
    <property type="term" value="F:flavin adenine dinucleotide binding"/>
    <property type="evidence" value="ECO:0007669"/>
    <property type="project" value="InterPro"/>
</dbReference>
<dbReference type="Pfam" id="PF00441">
    <property type="entry name" value="Acyl-CoA_dh_1"/>
    <property type="match status" value="1"/>
</dbReference>
<accession>A0A418Y207</accession>
<evidence type="ECO:0000259" key="7">
    <source>
        <dbReference type="Pfam" id="PF02770"/>
    </source>
</evidence>
<evidence type="ECO:0000259" key="8">
    <source>
        <dbReference type="Pfam" id="PF02771"/>
    </source>
</evidence>
<comment type="cofactor">
    <cofactor evidence="1 5">
        <name>FAD</name>
        <dbReference type="ChEBI" id="CHEBI:57692"/>
    </cofactor>
</comment>
<dbReference type="SUPFAM" id="SSF56645">
    <property type="entry name" value="Acyl-CoA dehydrogenase NM domain-like"/>
    <property type="match status" value="1"/>
</dbReference>
<name>A0A418Y207_9GAMM</name>
<dbReference type="PANTHER" id="PTHR42803">
    <property type="entry name" value="ACYL-COA DEHYDROGENASE"/>
    <property type="match status" value="1"/>
</dbReference>
<protein>
    <submittedName>
        <fullName evidence="10">Acyl-CoA dehydrogenase</fullName>
    </submittedName>
</protein>
<dbReference type="AlphaFoldDB" id="A0A418Y207"/>
<dbReference type="InterPro" id="IPR006091">
    <property type="entry name" value="Acyl-CoA_Oxase/DH_mid-dom"/>
</dbReference>
<dbReference type="InterPro" id="IPR025878">
    <property type="entry name" value="Acyl-CoA_dh-like_C_dom"/>
</dbReference>
<evidence type="ECO:0000256" key="4">
    <source>
        <dbReference type="ARBA" id="ARBA00022827"/>
    </source>
</evidence>
<sequence length="595" mass="65811">MSDVILDRRDLRFQLFEVLDTDTLFERERFAEHSRDTIEAALDTAEKLAREKFADHNSLADKEEPQFVDGKVVMRPEVKAAFDAYIDAGFLSSRASFEEGGMQLPDIAAAACKGMFTCVNPSSTAYAFLTAAAANVIRNFASDELKARYLEPMMQGRFTGTMALTEPHAGSSLADIRTRAVPQDDGSYRLKGNKIFISGGENELADNIVHLVLAKIPGGPEGVKGISLFVVPKYRLDEQGNPGPRNDVILAGLIHKLGYRGTTSTALTFGDNDDCHGYLVGEAHQGLRYMFQMMNEARVGVGFGAALLGYRGYRYALDYARDRLQGRHPDAADFSKPMVPIIEHADVRRLLLTQKAYAEAALAMSFYGYRLVDEIESGEAQSSRDAELLLDLLTPVLKTWPSEYGLKANDMAIQVFGGAGYTREYPVEQVWRDNRLNPIHEGTTGVHGLDLLGRKVWQANGKGMQLLAGKIMADVEATSDVRCKPFATALQAMLPKIQAATEASGKLMADKGPRVALSNGNAYLQLVGHTVAAWMWLRQANAAVKLDRPEDEDFANGKLMAATYFFRWELPRVELDAQRLVDADSTFMDMDSRWF</sequence>
<gene>
    <name evidence="10" type="ORF">D4A39_01335</name>
</gene>
<dbReference type="PANTHER" id="PTHR42803:SF3">
    <property type="entry name" value="ACYL-COA DEHYDROGENASE-RELATED"/>
    <property type="match status" value="1"/>
</dbReference>
<evidence type="ECO:0000256" key="5">
    <source>
        <dbReference type="RuleBase" id="RU362125"/>
    </source>
</evidence>
<dbReference type="Gene3D" id="1.10.540.10">
    <property type="entry name" value="Acyl-CoA dehydrogenase/oxidase, N-terminal domain"/>
    <property type="match status" value="1"/>
</dbReference>
<evidence type="ECO:0000256" key="2">
    <source>
        <dbReference type="ARBA" id="ARBA00009347"/>
    </source>
</evidence>
<dbReference type="Gene3D" id="2.40.110.10">
    <property type="entry name" value="Butyryl-CoA Dehydrogenase, subunit A, domain 2"/>
    <property type="match status" value="1"/>
</dbReference>
<evidence type="ECO:0000256" key="3">
    <source>
        <dbReference type="ARBA" id="ARBA00022630"/>
    </source>
</evidence>
<evidence type="ECO:0000259" key="9">
    <source>
        <dbReference type="Pfam" id="PF12806"/>
    </source>
</evidence>
<dbReference type="Pfam" id="PF12806">
    <property type="entry name" value="Acyl-CoA_dh_C"/>
    <property type="match status" value="1"/>
</dbReference>